<dbReference type="AlphaFoldDB" id="A0A0A5GPZ1"/>
<dbReference type="STRING" id="1385510.GCA_000425205_01436"/>
<sequence>MEQAVQHELISFIYHKMLSTYPELRERYSLQSLQHIKQDIEHHLEYLLSAGMIHMDSIFLDYVDWVNRVLTARGIETYYLVDCFKWMGMYLSDCNKEGHYTYSISLLHKAVWNLSSIQTLER</sequence>
<organism evidence="1 2">
    <name type="scientific">Pontibacillus halophilus JSM 076056 = DSM 19796</name>
    <dbReference type="NCBI Taxonomy" id="1385510"/>
    <lineage>
        <taxon>Bacteria</taxon>
        <taxon>Bacillati</taxon>
        <taxon>Bacillota</taxon>
        <taxon>Bacilli</taxon>
        <taxon>Bacillales</taxon>
        <taxon>Bacillaceae</taxon>
        <taxon>Pontibacillus</taxon>
    </lineage>
</organism>
<accession>A0A0A5GPZ1</accession>
<dbReference type="EMBL" id="AVPE01000003">
    <property type="protein sequence ID" value="KGX93318.1"/>
    <property type="molecule type" value="Genomic_DNA"/>
</dbReference>
<proteinExistence type="predicted"/>
<protein>
    <submittedName>
        <fullName evidence="1">Uncharacterized protein</fullName>
    </submittedName>
</protein>
<evidence type="ECO:0000313" key="2">
    <source>
        <dbReference type="Proteomes" id="UP000030528"/>
    </source>
</evidence>
<comment type="caution">
    <text evidence="1">The sequence shown here is derived from an EMBL/GenBank/DDBJ whole genome shotgun (WGS) entry which is preliminary data.</text>
</comment>
<reference evidence="1 2" key="1">
    <citation type="submission" date="2013-08" db="EMBL/GenBank/DDBJ databases">
        <authorList>
            <person name="Huang J."/>
            <person name="Wang G."/>
        </authorList>
    </citation>
    <scope>NUCLEOTIDE SEQUENCE [LARGE SCALE GENOMIC DNA]</scope>
    <source>
        <strain evidence="1 2">JSM 076056</strain>
    </source>
</reference>
<dbReference type="Proteomes" id="UP000030528">
    <property type="component" value="Unassembled WGS sequence"/>
</dbReference>
<keyword evidence="2" id="KW-1185">Reference proteome</keyword>
<gene>
    <name evidence="1" type="ORF">N781_11660</name>
</gene>
<name>A0A0A5GPZ1_9BACI</name>
<dbReference type="eggNOG" id="ENOG5030CD3">
    <property type="taxonomic scope" value="Bacteria"/>
</dbReference>
<evidence type="ECO:0000313" key="1">
    <source>
        <dbReference type="EMBL" id="KGX93318.1"/>
    </source>
</evidence>
<dbReference type="RefSeq" id="WP_026799879.1">
    <property type="nucleotide sequence ID" value="NZ_AULI01000005.1"/>
</dbReference>
<dbReference type="OrthoDB" id="2376384at2"/>